<name>A0A3B4BC44_9GOBI</name>
<evidence type="ECO:0000256" key="1">
    <source>
        <dbReference type="SAM" id="MobiDB-lite"/>
    </source>
</evidence>
<evidence type="ECO:0000313" key="3">
    <source>
        <dbReference type="Ensembl" id="ENSPMGP00000026101.1"/>
    </source>
</evidence>
<evidence type="ECO:0000313" key="4">
    <source>
        <dbReference type="Proteomes" id="UP000261520"/>
    </source>
</evidence>
<feature type="compositionally biased region" description="Basic residues" evidence="1">
    <location>
        <begin position="1"/>
        <end position="10"/>
    </location>
</feature>
<keyword evidence="2" id="KW-1133">Transmembrane helix</keyword>
<dbReference type="Proteomes" id="UP000261520">
    <property type="component" value="Unplaced"/>
</dbReference>
<reference evidence="3" key="2">
    <citation type="submission" date="2025-09" db="UniProtKB">
        <authorList>
            <consortium name="Ensembl"/>
        </authorList>
    </citation>
    <scope>IDENTIFICATION</scope>
</reference>
<dbReference type="AlphaFoldDB" id="A0A3B4BC44"/>
<evidence type="ECO:0008006" key="5">
    <source>
        <dbReference type="Google" id="ProtNLM"/>
    </source>
</evidence>
<reference evidence="3" key="1">
    <citation type="submission" date="2025-08" db="UniProtKB">
        <authorList>
            <consortium name="Ensembl"/>
        </authorList>
    </citation>
    <scope>IDENTIFICATION</scope>
</reference>
<accession>A0A3B4BC44</accession>
<keyword evidence="2" id="KW-0472">Membrane</keyword>
<keyword evidence="2" id="KW-0812">Transmembrane</keyword>
<sequence>VALMAGRRRVSSGAMAGVEPPPPRPSTSQQGAVPDPSVQISRMNVIIPFSADVPCDSHGQRMWWAFLASSMVTFFGGLFIILLWRTFKYLWTVCCQCKAKKKVSAALKLHCVTFRLEYTLSADRDVPQYGFTMFHPEPGGVTRFSSWRWISYSISCAAKTSPWRRTGGRPFTGNVT</sequence>
<evidence type="ECO:0000256" key="2">
    <source>
        <dbReference type="SAM" id="Phobius"/>
    </source>
</evidence>
<organism evidence="3 4">
    <name type="scientific">Periophthalmus magnuspinnatus</name>
    <dbReference type="NCBI Taxonomy" id="409849"/>
    <lineage>
        <taxon>Eukaryota</taxon>
        <taxon>Metazoa</taxon>
        <taxon>Chordata</taxon>
        <taxon>Craniata</taxon>
        <taxon>Vertebrata</taxon>
        <taxon>Euteleostomi</taxon>
        <taxon>Actinopterygii</taxon>
        <taxon>Neopterygii</taxon>
        <taxon>Teleostei</taxon>
        <taxon>Neoteleostei</taxon>
        <taxon>Acanthomorphata</taxon>
        <taxon>Gobiaria</taxon>
        <taxon>Gobiiformes</taxon>
        <taxon>Gobioidei</taxon>
        <taxon>Gobiidae</taxon>
        <taxon>Oxudercinae</taxon>
        <taxon>Periophthalmus</taxon>
    </lineage>
</organism>
<feature type="transmembrane region" description="Helical" evidence="2">
    <location>
        <begin position="62"/>
        <end position="84"/>
    </location>
</feature>
<protein>
    <recommendedName>
        <fullName evidence="5">Calcium-activated potassium channel subunit alpha-1</fullName>
    </recommendedName>
</protein>
<keyword evidence="4" id="KW-1185">Reference proteome</keyword>
<dbReference type="STRING" id="409849.ENSPMGP00000026101"/>
<feature type="region of interest" description="Disordered" evidence="1">
    <location>
        <begin position="1"/>
        <end position="34"/>
    </location>
</feature>
<proteinExistence type="predicted"/>
<dbReference type="Ensembl" id="ENSPMGT00000027799.1">
    <property type="protein sequence ID" value="ENSPMGP00000026101.1"/>
    <property type="gene ID" value="ENSPMGG00000021058.1"/>
</dbReference>